<dbReference type="AlphaFoldDB" id="A0A316C9T7"/>
<dbReference type="SMART" id="SM00421">
    <property type="entry name" value="HTH_LUXR"/>
    <property type="match status" value="1"/>
</dbReference>
<dbReference type="Pfam" id="PF00196">
    <property type="entry name" value="GerE"/>
    <property type="match status" value="1"/>
</dbReference>
<dbReference type="GO" id="GO:0003677">
    <property type="term" value="F:DNA binding"/>
    <property type="evidence" value="ECO:0007669"/>
    <property type="project" value="InterPro"/>
</dbReference>
<dbReference type="SUPFAM" id="SSF46894">
    <property type="entry name" value="C-terminal effector domain of the bipartite response regulators"/>
    <property type="match status" value="1"/>
</dbReference>
<dbReference type="EMBL" id="QGGG01000001">
    <property type="protein sequence ID" value="PWJ86549.1"/>
    <property type="molecule type" value="Genomic_DNA"/>
</dbReference>
<organism evidence="2 3">
    <name type="scientific">Pseudaminobacter salicylatoxidans</name>
    <dbReference type="NCBI Taxonomy" id="93369"/>
    <lineage>
        <taxon>Bacteria</taxon>
        <taxon>Pseudomonadati</taxon>
        <taxon>Pseudomonadota</taxon>
        <taxon>Alphaproteobacteria</taxon>
        <taxon>Hyphomicrobiales</taxon>
        <taxon>Phyllobacteriaceae</taxon>
        <taxon>Pseudaminobacter</taxon>
    </lineage>
</organism>
<proteinExistence type="predicted"/>
<dbReference type="InterPro" id="IPR016032">
    <property type="entry name" value="Sig_transdc_resp-reg_C-effctor"/>
</dbReference>
<reference evidence="2 3" key="1">
    <citation type="submission" date="2018-05" db="EMBL/GenBank/DDBJ databases">
        <title>Genomic Encyclopedia of Type Strains, Phase IV (KMG-IV): sequencing the most valuable type-strain genomes for metagenomic binning, comparative biology and taxonomic classification.</title>
        <authorList>
            <person name="Goeker M."/>
        </authorList>
    </citation>
    <scope>NUCLEOTIDE SEQUENCE [LARGE SCALE GENOMIC DNA]</scope>
    <source>
        <strain evidence="2 3">DSM 6986</strain>
    </source>
</reference>
<evidence type="ECO:0000313" key="3">
    <source>
        <dbReference type="Proteomes" id="UP000245396"/>
    </source>
</evidence>
<keyword evidence="3" id="KW-1185">Reference proteome</keyword>
<gene>
    <name evidence="2" type="ORF">C7441_101430</name>
</gene>
<sequence length="347" mass="37338">MTFHSRSITELGHLISQLSRSFGDGVPLEEILGTIRNHFEACGAALEQRGRHIETTVLFSIHPEIAACISERGPDLSALCDSYHSISLTETGADETATYVLWLFRARDTGKFDAEETAMAGIITSQLARSIELARRMGSSEVERALYSDVLDKLNVGVAIVDCSGRVANASAVARRFLSDRDGLQLQGGKIRAVNGMEDRELQGAIKAASQRMPNGDAGPSRGLSLTKHSGARTLGVMIRPVSMGATSGNTSVAIYIRDCDLAPDVESEFVRQIFDLTPAEAAVTRRLTAGLSLEDAATSLDISRNTARAHLRSIFSKSGITRQTELVRLVLNSAVILGERSGHQTA</sequence>
<evidence type="ECO:0000313" key="2">
    <source>
        <dbReference type="EMBL" id="PWJ86549.1"/>
    </source>
</evidence>
<dbReference type="InterPro" id="IPR000792">
    <property type="entry name" value="Tscrpt_reg_LuxR_C"/>
</dbReference>
<dbReference type="GO" id="GO:0006355">
    <property type="term" value="P:regulation of DNA-templated transcription"/>
    <property type="evidence" value="ECO:0007669"/>
    <property type="project" value="InterPro"/>
</dbReference>
<accession>A0A316C9T7</accession>
<protein>
    <submittedName>
        <fullName evidence="2">Regulatory LuxR family protein</fullName>
    </submittedName>
</protein>
<feature type="domain" description="HTH luxR-type" evidence="1">
    <location>
        <begin position="274"/>
        <end position="331"/>
    </location>
</feature>
<comment type="caution">
    <text evidence="2">The sequence shown here is derived from an EMBL/GenBank/DDBJ whole genome shotgun (WGS) entry which is preliminary data.</text>
</comment>
<dbReference type="STRING" id="1192868.GCA_000304395_03039"/>
<dbReference type="Proteomes" id="UP000245396">
    <property type="component" value="Unassembled WGS sequence"/>
</dbReference>
<dbReference type="InterPro" id="IPR036388">
    <property type="entry name" value="WH-like_DNA-bd_sf"/>
</dbReference>
<name>A0A316C9T7_PSESE</name>
<evidence type="ECO:0000259" key="1">
    <source>
        <dbReference type="SMART" id="SM00421"/>
    </source>
</evidence>
<dbReference type="Gene3D" id="1.10.10.10">
    <property type="entry name" value="Winged helix-like DNA-binding domain superfamily/Winged helix DNA-binding domain"/>
    <property type="match status" value="1"/>
</dbReference>